<comment type="caution">
    <text evidence="2">The sequence shown here is derived from an EMBL/GenBank/DDBJ whole genome shotgun (WGS) entry which is preliminary data.</text>
</comment>
<reference evidence="2" key="2">
    <citation type="journal article" date="2021" name="PeerJ">
        <title>Extensive microbial diversity within the chicken gut microbiome revealed by metagenomics and culture.</title>
        <authorList>
            <person name="Gilroy R."/>
            <person name="Ravi A."/>
            <person name="Getino M."/>
            <person name="Pursley I."/>
            <person name="Horton D.L."/>
            <person name="Alikhan N.F."/>
            <person name="Baker D."/>
            <person name="Gharbi K."/>
            <person name="Hall N."/>
            <person name="Watson M."/>
            <person name="Adriaenssens E.M."/>
            <person name="Foster-Nyarko E."/>
            <person name="Jarju S."/>
            <person name="Secka A."/>
            <person name="Antonio M."/>
            <person name="Oren A."/>
            <person name="Chaudhuri R.R."/>
            <person name="La Ragione R."/>
            <person name="Hildebrand F."/>
            <person name="Pallen M.J."/>
        </authorList>
    </citation>
    <scope>NUCLEOTIDE SEQUENCE</scope>
    <source>
        <strain evidence="2">B3-1481</strain>
    </source>
</reference>
<accession>A0A9D9NNW5</accession>
<evidence type="ECO:0000313" key="2">
    <source>
        <dbReference type="EMBL" id="MBO8480391.1"/>
    </source>
</evidence>
<dbReference type="Proteomes" id="UP000823769">
    <property type="component" value="Unassembled WGS sequence"/>
</dbReference>
<dbReference type="InterPro" id="IPR021458">
    <property type="entry name" value="Rv0495c"/>
</dbReference>
<dbReference type="Pfam" id="PF11307">
    <property type="entry name" value="DUF3109"/>
    <property type="match status" value="1"/>
</dbReference>
<organism evidence="2 3">
    <name type="scientific">Candidatus Cryptobacteroides avistercoris</name>
    <dbReference type="NCBI Taxonomy" id="2840758"/>
    <lineage>
        <taxon>Bacteria</taxon>
        <taxon>Pseudomonadati</taxon>
        <taxon>Bacteroidota</taxon>
        <taxon>Bacteroidia</taxon>
        <taxon>Bacteroidales</taxon>
        <taxon>Candidatus Cryptobacteroides</taxon>
    </lineage>
</organism>
<dbReference type="AlphaFoldDB" id="A0A9D9NNW5"/>
<reference evidence="2" key="1">
    <citation type="submission" date="2020-10" db="EMBL/GenBank/DDBJ databases">
        <authorList>
            <person name="Gilroy R."/>
        </authorList>
    </citation>
    <scope>NUCLEOTIDE SEQUENCE</scope>
    <source>
        <strain evidence="2">B3-1481</strain>
    </source>
</reference>
<evidence type="ECO:0000313" key="3">
    <source>
        <dbReference type="Proteomes" id="UP000823769"/>
    </source>
</evidence>
<protein>
    <submittedName>
        <fullName evidence="2">DUF3109 family protein</fullName>
    </submittedName>
</protein>
<evidence type="ECO:0000256" key="1">
    <source>
        <dbReference type="ARBA" id="ARBA00093770"/>
    </source>
</evidence>
<dbReference type="EMBL" id="JADILW010000066">
    <property type="protein sequence ID" value="MBO8480391.1"/>
    <property type="molecule type" value="Genomic_DNA"/>
</dbReference>
<sequence>MIQIGDILVSEDVVTEYFACDYEACKGVCCIEGDSGAPMEEEEIETVERDYPRFSALMSPAGREAAESSDFFEVDRDGDIVTPLVRGSCECAFCHSGPSGEALCAIEMAGCRKPVSCSLYPIRVTKFTGGSLALNVHHWEICRPAFEKGRRENVRVYQFLRKPLTDSYGEEFWSALDEAARHLLSD</sequence>
<proteinExistence type="inferred from homology"/>
<gene>
    <name evidence="2" type="ORF">IAB76_04695</name>
</gene>
<comment type="similarity">
    <text evidence="1">Belongs to the Rv0495c family.</text>
</comment>
<name>A0A9D9NNW5_9BACT</name>